<accession>A0A7E4ZSM9</accession>
<dbReference type="GO" id="GO:0050650">
    <property type="term" value="P:chondroitin sulfate proteoglycan biosynthetic process"/>
    <property type="evidence" value="ECO:0007669"/>
    <property type="project" value="InterPro"/>
</dbReference>
<evidence type="ECO:0000313" key="3">
    <source>
        <dbReference type="WBParaSite" id="Pan_g14802.t1"/>
    </source>
</evidence>
<name>A0A7E4ZSM9_PANRE</name>
<feature type="transmembrane region" description="Helical" evidence="1">
    <location>
        <begin position="134"/>
        <end position="152"/>
    </location>
</feature>
<evidence type="ECO:0000256" key="1">
    <source>
        <dbReference type="SAM" id="Phobius"/>
    </source>
</evidence>
<dbReference type="AlphaFoldDB" id="A0A7E4ZSM9"/>
<protein>
    <submittedName>
        <fullName evidence="3">Uncharacterized protein</fullName>
    </submittedName>
</protein>
<dbReference type="WBParaSite" id="Pan_g14802.t1">
    <property type="protein sequence ID" value="Pan_g14802.t1"/>
    <property type="gene ID" value="Pan_g14802"/>
</dbReference>
<evidence type="ECO:0000313" key="2">
    <source>
        <dbReference type="Proteomes" id="UP000492821"/>
    </source>
</evidence>
<organism evidence="2 3">
    <name type="scientific">Panagrellus redivivus</name>
    <name type="common">Microworm</name>
    <dbReference type="NCBI Taxonomy" id="6233"/>
    <lineage>
        <taxon>Eukaryota</taxon>
        <taxon>Metazoa</taxon>
        <taxon>Ecdysozoa</taxon>
        <taxon>Nematoda</taxon>
        <taxon>Chromadorea</taxon>
        <taxon>Rhabditida</taxon>
        <taxon>Tylenchina</taxon>
        <taxon>Panagrolaimomorpha</taxon>
        <taxon>Panagrolaimoidea</taxon>
        <taxon>Panagrolaimidae</taxon>
        <taxon>Panagrellus</taxon>
    </lineage>
</organism>
<dbReference type="GO" id="GO:0047756">
    <property type="term" value="F:chondroitin 4-sulfotransferase activity"/>
    <property type="evidence" value="ECO:0007669"/>
    <property type="project" value="InterPro"/>
</dbReference>
<keyword evidence="1" id="KW-1133">Transmembrane helix</keyword>
<dbReference type="GO" id="GO:1902884">
    <property type="term" value="P:positive regulation of response to oxidative stress"/>
    <property type="evidence" value="ECO:0007669"/>
    <property type="project" value="InterPro"/>
</dbReference>
<keyword evidence="1" id="KW-0472">Membrane</keyword>
<reference evidence="2" key="1">
    <citation type="journal article" date="2013" name="Genetics">
        <title>The draft genome and transcriptome of Panagrellus redivivus are shaped by the harsh demands of a free-living lifestyle.</title>
        <authorList>
            <person name="Srinivasan J."/>
            <person name="Dillman A.R."/>
            <person name="Macchietto M.G."/>
            <person name="Heikkinen L."/>
            <person name="Lakso M."/>
            <person name="Fracchia K.M."/>
            <person name="Antoshechkin I."/>
            <person name="Mortazavi A."/>
            <person name="Wong G."/>
            <person name="Sternberg P.W."/>
        </authorList>
    </citation>
    <scope>NUCLEOTIDE SEQUENCE [LARGE SCALE GENOMIC DNA]</scope>
    <source>
        <strain evidence="2">MT8872</strain>
    </source>
</reference>
<dbReference type="InterPro" id="IPR007669">
    <property type="entry name" value="Chst-1-like"/>
</dbReference>
<proteinExistence type="predicted"/>
<keyword evidence="1" id="KW-0812">Transmembrane</keyword>
<dbReference type="PANTHER" id="PTHR22900:SF5">
    <property type="entry name" value="PROTEIN CBG14245"/>
    <property type="match status" value="1"/>
</dbReference>
<dbReference type="Proteomes" id="UP000492821">
    <property type="component" value="Unassembled WGS sequence"/>
</dbReference>
<sequence length="192" mass="22340">MSTMLQAIMCYLFDEPGFLSAGRTLNMEAHEGRRCSFRSELERYQLIRYSNNPAHTNNFLDNLVAALRNFGVPEHSLAYIKEQLTSGRTVHVTADSEARVFYEKRLMSSPFLLEYVFHLKLLSIRLNRLRAQNFVDFNCLFCINIFAIAYGFQLRLAGSLLSLRSYPFKQLDEQRHSLDSRRQRLAIQVSCQ</sequence>
<dbReference type="PANTHER" id="PTHR22900">
    <property type="entry name" value="PROTEIN CBG14245-RELATED"/>
    <property type="match status" value="1"/>
</dbReference>
<reference evidence="3" key="2">
    <citation type="submission" date="2020-10" db="UniProtKB">
        <authorList>
            <consortium name="WormBaseParasite"/>
        </authorList>
    </citation>
    <scope>IDENTIFICATION</scope>
</reference>
<keyword evidence="2" id="KW-1185">Reference proteome</keyword>